<evidence type="ECO:0000313" key="2">
    <source>
        <dbReference type="EMBL" id="KAH7291865.1"/>
    </source>
</evidence>
<dbReference type="Proteomes" id="UP000825935">
    <property type="component" value="Chromosome 29"/>
</dbReference>
<name>A0A8T2R8H2_CERRI</name>
<comment type="caution">
    <text evidence="2">The sequence shown here is derived from an EMBL/GenBank/DDBJ whole genome shotgun (WGS) entry which is preliminary data.</text>
</comment>
<proteinExistence type="predicted"/>
<gene>
    <name evidence="2" type="ORF">KP509_29G039100</name>
</gene>
<organism evidence="2 3">
    <name type="scientific">Ceratopteris richardii</name>
    <name type="common">Triangle waterfern</name>
    <dbReference type="NCBI Taxonomy" id="49495"/>
    <lineage>
        <taxon>Eukaryota</taxon>
        <taxon>Viridiplantae</taxon>
        <taxon>Streptophyta</taxon>
        <taxon>Embryophyta</taxon>
        <taxon>Tracheophyta</taxon>
        <taxon>Polypodiopsida</taxon>
        <taxon>Polypodiidae</taxon>
        <taxon>Polypodiales</taxon>
        <taxon>Pteridineae</taxon>
        <taxon>Pteridaceae</taxon>
        <taxon>Parkerioideae</taxon>
        <taxon>Ceratopteris</taxon>
    </lineage>
</organism>
<evidence type="ECO:0000313" key="3">
    <source>
        <dbReference type="Proteomes" id="UP000825935"/>
    </source>
</evidence>
<reference evidence="2" key="1">
    <citation type="submission" date="2021-08" db="EMBL/GenBank/DDBJ databases">
        <title>WGS assembly of Ceratopteris richardii.</title>
        <authorList>
            <person name="Marchant D.B."/>
            <person name="Chen G."/>
            <person name="Jenkins J."/>
            <person name="Shu S."/>
            <person name="Leebens-Mack J."/>
            <person name="Grimwood J."/>
            <person name="Schmutz J."/>
            <person name="Soltis P."/>
            <person name="Soltis D."/>
            <person name="Chen Z.-H."/>
        </authorList>
    </citation>
    <scope>NUCLEOTIDE SEQUENCE</scope>
    <source>
        <strain evidence="2">Whitten #5841</strain>
        <tissue evidence="2">Leaf</tissue>
    </source>
</reference>
<protein>
    <submittedName>
        <fullName evidence="2">Uncharacterized protein</fullName>
    </submittedName>
</protein>
<dbReference type="EMBL" id="CM035434">
    <property type="protein sequence ID" value="KAH7291865.1"/>
    <property type="molecule type" value="Genomic_DNA"/>
</dbReference>
<feature type="region of interest" description="Disordered" evidence="1">
    <location>
        <begin position="195"/>
        <end position="216"/>
    </location>
</feature>
<dbReference type="AlphaFoldDB" id="A0A8T2R8H2"/>
<evidence type="ECO:0000256" key="1">
    <source>
        <dbReference type="SAM" id="MobiDB-lite"/>
    </source>
</evidence>
<sequence length="229" mass="25622">MEEFLATGDITRWADDAFQVDGEQSERLTPPEKRLPAAFVSQNLDVVTAPGYELVMDTLLNTLPDDVEGVFQRLRKLVSDSLMDFVAYGLRGRPLTSPRRGKGTFCFLQCAVNCACLTNTLGRATHSFNKFVGAATSLIHDEALRRPDSPYIIRFFSCLNTVVASYLNFLSLLDAFLYRQLYERMLNALLQASIDSSSDDSHEDEPSIGSDIEYSSADEIAEDYYARVD</sequence>
<accession>A0A8T2R8H2</accession>
<keyword evidence="3" id="KW-1185">Reference proteome</keyword>